<dbReference type="SUPFAM" id="SSF53850">
    <property type="entry name" value="Periplasmic binding protein-like II"/>
    <property type="match status" value="1"/>
</dbReference>
<dbReference type="PATRIC" id="fig|857265.3.peg.2070"/>
<dbReference type="GO" id="GO:0043565">
    <property type="term" value="F:sequence-specific DNA binding"/>
    <property type="evidence" value="ECO:0007669"/>
    <property type="project" value="TreeGrafter"/>
</dbReference>
<proteinExistence type="inferred from homology"/>
<dbReference type="RefSeq" id="WP_053937658.1">
    <property type="nucleotide sequence ID" value="NZ_LAQT01000007.1"/>
</dbReference>
<dbReference type="GO" id="GO:0003700">
    <property type="term" value="F:DNA-binding transcription factor activity"/>
    <property type="evidence" value="ECO:0007669"/>
    <property type="project" value="InterPro"/>
</dbReference>
<keyword evidence="4" id="KW-0804">Transcription</keyword>
<comment type="caution">
    <text evidence="6">The sequence shown here is derived from an EMBL/GenBank/DDBJ whole genome shotgun (WGS) entry which is preliminary data.</text>
</comment>
<dbReference type="PANTHER" id="PTHR30537">
    <property type="entry name" value="HTH-TYPE TRANSCRIPTIONAL REGULATOR"/>
    <property type="match status" value="1"/>
</dbReference>
<dbReference type="Pfam" id="PF03466">
    <property type="entry name" value="LysR_substrate"/>
    <property type="match status" value="1"/>
</dbReference>
<dbReference type="STRING" id="857265.WG78_10075"/>
<dbReference type="PANTHER" id="PTHR30537:SF5">
    <property type="entry name" value="HTH-TYPE TRANSCRIPTIONAL ACTIVATOR TTDR-RELATED"/>
    <property type="match status" value="1"/>
</dbReference>
<dbReference type="FunFam" id="1.10.10.10:FF:000001">
    <property type="entry name" value="LysR family transcriptional regulator"/>
    <property type="match status" value="1"/>
</dbReference>
<accession>A0A0N0GP75</accession>
<gene>
    <name evidence="6" type="primary">dmlR_18</name>
    <name evidence="6" type="ORF">WG78_10075</name>
</gene>
<reference evidence="6 7" key="1">
    <citation type="submission" date="2015-07" db="EMBL/GenBank/DDBJ databases">
        <title>Draft genome sequence of the Amantichitinum ursilacus IGB-41, a new chitin-degrading bacterium.</title>
        <authorList>
            <person name="Kirstahler P."/>
            <person name="Guenther M."/>
            <person name="Grumaz C."/>
            <person name="Rupp S."/>
            <person name="Zibek S."/>
            <person name="Sohn K."/>
        </authorList>
    </citation>
    <scope>NUCLEOTIDE SEQUENCE [LARGE SCALE GENOMIC DNA]</scope>
    <source>
        <strain evidence="6 7">IGB-41</strain>
    </source>
</reference>
<dbReference type="InterPro" id="IPR005119">
    <property type="entry name" value="LysR_subst-bd"/>
</dbReference>
<dbReference type="EMBL" id="LAQT01000007">
    <property type="protein sequence ID" value="KPC53426.1"/>
    <property type="molecule type" value="Genomic_DNA"/>
</dbReference>
<dbReference type="Pfam" id="PF00126">
    <property type="entry name" value="HTH_1"/>
    <property type="match status" value="1"/>
</dbReference>
<dbReference type="InterPro" id="IPR000847">
    <property type="entry name" value="LysR_HTH_N"/>
</dbReference>
<keyword evidence="3" id="KW-0238">DNA-binding</keyword>
<evidence type="ECO:0000313" key="6">
    <source>
        <dbReference type="EMBL" id="KPC53426.1"/>
    </source>
</evidence>
<dbReference type="OrthoDB" id="9178040at2"/>
<protein>
    <submittedName>
        <fullName evidence="6">HTH-type transcriptional regulator DmlR</fullName>
    </submittedName>
</protein>
<dbReference type="SUPFAM" id="SSF46785">
    <property type="entry name" value="Winged helix' DNA-binding domain"/>
    <property type="match status" value="1"/>
</dbReference>
<dbReference type="GO" id="GO:0006351">
    <property type="term" value="P:DNA-templated transcription"/>
    <property type="evidence" value="ECO:0007669"/>
    <property type="project" value="TreeGrafter"/>
</dbReference>
<dbReference type="Gene3D" id="1.10.10.10">
    <property type="entry name" value="Winged helix-like DNA-binding domain superfamily/Winged helix DNA-binding domain"/>
    <property type="match status" value="1"/>
</dbReference>
<evidence type="ECO:0000256" key="4">
    <source>
        <dbReference type="ARBA" id="ARBA00023163"/>
    </source>
</evidence>
<dbReference type="InterPro" id="IPR036390">
    <property type="entry name" value="WH_DNA-bd_sf"/>
</dbReference>
<dbReference type="Proteomes" id="UP000037939">
    <property type="component" value="Unassembled WGS sequence"/>
</dbReference>
<dbReference type="InterPro" id="IPR058163">
    <property type="entry name" value="LysR-type_TF_proteobact-type"/>
</dbReference>
<evidence type="ECO:0000313" key="7">
    <source>
        <dbReference type="Proteomes" id="UP000037939"/>
    </source>
</evidence>
<keyword evidence="2" id="KW-0805">Transcription regulation</keyword>
<name>A0A0N0GP75_9NEIS</name>
<feature type="domain" description="HTH lysR-type" evidence="5">
    <location>
        <begin position="1"/>
        <end position="59"/>
    </location>
</feature>
<evidence type="ECO:0000256" key="1">
    <source>
        <dbReference type="ARBA" id="ARBA00009437"/>
    </source>
</evidence>
<dbReference type="AlphaFoldDB" id="A0A0N0GP75"/>
<keyword evidence="7" id="KW-1185">Reference proteome</keyword>
<comment type="similarity">
    <text evidence="1">Belongs to the LysR transcriptional regulatory family.</text>
</comment>
<evidence type="ECO:0000256" key="3">
    <source>
        <dbReference type="ARBA" id="ARBA00023125"/>
    </source>
</evidence>
<dbReference type="InterPro" id="IPR036388">
    <property type="entry name" value="WH-like_DNA-bd_sf"/>
</dbReference>
<evidence type="ECO:0000259" key="5">
    <source>
        <dbReference type="PROSITE" id="PS50931"/>
    </source>
</evidence>
<dbReference type="Gene3D" id="3.40.190.290">
    <property type="match status" value="1"/>
</dbReference>
<dbReference type="PROSITE" id="PS50931">
    <property type="entry name" value="HTH_LYSR"/>
    <property type="match status" value="1"/>
</dbReference>
<sequence length="293" mass="31927">MDRLRGMEVFVAVVESGSLSKAAEQFEISAVMVGKHIRQLETHLGARLLQRSTRRQSLTDAGAAFFAHCRTVLEEVRRAELAVESLQATPQGTLRISAPTTLGSWIIAPLLADFLRAHPQVNAELVLSDSRADLIKERFDIAVRIGELGSDELVARPMGAYRMVIAAAPDYLARFGTPHSLADLAQHRCLSHLAWSNRNAWQLNDTAGAGAWPAESRFTANDGNALRLAALRGAGLILQPAVLLANDIAAGRLTPVLADYLPPARPIHLVYLPDSQPRPKLTSFVAFMLQHPL</sequence>
<evidence type="ECO:0000256" key="2">
    <source>
        <dbReference type="ARBA" id="ARBA00023015"/>
    </source>
</evidence>
<organism evidence="6 7">
    <name type="scientific">Amantichitinum ursilacus</name>
    <dbReference type="NCBI Taxonomy" id="857265"/>
    <lineage>
        <taxon>Bacteria</taxon>
        <taxon>Pseudomonadati</taxon>
        <taxon>Pseudomonadota</taxon>
        <taxon>Betaproteobacteria</taxon>
        <taxon>Neisseriales</taxon>
        <taxon>Chitinibacteraceae</taxon>
        <taxon>Amantichitinum</taxon>
    </lineage>
</organism>